<dbReference type="KEGG" id="bkr:AAFP32_10115"/>
<feature type="domain" description="Thioredoxin" evidence="2">
    <location>
        <begin position="184"/>
        <end position="357"/>
    </location>
</feature>
<dbReference type="InterPro" id="IPR027417">
    <property type="entry name" value="P-loop_NTPase"/>
</dbReference>
<dbReference type="Pfam" id="PF13166">
    <property type="entry name" value="AAA_13"/>
    <property type="match status" value="1"/>
</dbReference>
<protein>
    <submittedName>
        <fullName evidence="3">AAA family ATPase</fullName>
    </submittedName>
</protein>
<dbReference type="PROSITE" id="PS51352">
    <property type="entry name" value="THIOREDOXIN_2"/>
    <property type="match status" value="1"/>
</dbReference>
<evidence type="ECO:0000256" key="1">
    <source>
        <dbReference type="SAM" id="Coils"/>
    </source>
</evidence>
<reference evidence="3" key="1">
    <citation type="submission" date="2024-06" db="EMBL/GenBank/DDBJ databases">
        <title>Brevibacterium koreense sp. nov., isolated from jogae-jeotgal, a Korean fermented seafood.</title>
        <authorList>
            <person name="Whon T.W."/>
            <person name="Nam S."/>
            <person name="Kim Y."/>
        </authorList>
    </citation>
    <scope>NUCLEOTIDE SEQUENCE</scope>
    <source>
        <strain evidence="3">CBA3109</strain>
    </source>
</reference>
<sequence>MNFFFGSNGSGKTTISRAFAGDESLDIAHDWNDSVPMAITVYNRDFVDQVLRESSRIPGVFVLGESSVDAEARLEAIEKDGGERQRAHDKLDQAKHSLTDATTKQDIANDDLKSAAWTKYKAMIAEHGALTSAFTGRGGIGNDSKKLLKELLSMDEPSDDITPPTIDELLADAEAIFADDATARYELSQVPLFTAEVHDGHALLGEKVVGSSEVSLSELVERLGNSDWVSEGRGYLRDANGLCPFCQQEAPKDLAVQLATMFDDHYAAQIEKRDAFASAFREWADNVTKAENVYGEDAKAQLDPVRYRDARAALKVKITRNLAEIDKKERTPSEKVTFYAIDEQVDALNSVIDEANTKIRDHNRLVQSRRGERPKLVTRCWRYLSEVLLKDELAKYRRKAPGLQTGVDVTQGRADRAAKELQRLDQEVRDLQRSVESSKPVIHQINHLLRRSGFTSFEIVESKELQDGYMLSRDGVALHERSLSEGERTFIAFLYYFYRLDGREPAEGAGRTIAVIDDPISSLDSDVLFIVGALVRNLINRALSGQDRISQVILLTHNVYFHKEITHLRHGDSEAGRGYYVIRKHLSAPSDIEPHSKNPITTEYQRLWGEVRRAVDGEQTSIVGLENILRRILESYFRIMGNGIWEEELVPLLTASERPVLRSLFTWVNEGSHSVFEDVHYSPGPASLQTYLDVFRRVFREARHEAHYNMMLYGKQSLNMSAEEANTENSESSDTN</sequence>
<accession>A0AAU7UHN3</accession>
<organism evidence="3">
    <name type="scientific">Brevibacterium koreense</name>
    <dbReference type="NCBI Taxonomy" id="3140787"/>
    <lineage>
        <taxon>Bacteria</taxon>
        <taxon>Bacillati</taxon>
        <taxon>Actinomycetota</taxon>
        <taxon>Actinomycetes</taxon>
        <taxon>Micrococcales</taxon>
        <taxon>Brevibacteriaceae</taxon>
        <taxon>Brevibacterium</taxon>
    </lineage>
</organism>
<dbReference type="InterPro" id="IPR026866">
    <property type="entry name" value="CR006_AAA"/>
</dbReference>
<gene>
    <name evidence="3" type="ORF">AAFP32_10115</name>
</gene>
<dbReference type="RefSeq" id="WP_350269036.1">
    <property type="nucleotide sequence ID" value="NZ_CP158281.1"/>
</dbReference>
<proteinExistence type="predicted"/>
<keyword evidence="1" id="KW-0175">Coiled coil</keyword>
<dbReference type="EMBL" id="CP158281">
    <property type="protein sequence ID" value="XBV87924.1"/>
    <property type="molecule type" value="Genomic_DNA"/>
</dbReference>
<name>A0AAU7UHN3_9MICO</name>
<dbReference type="AlphaFoldDB" id="A0AAU7UHN3"/>
<evidence type="ECO:0000259" key="2">
    <source>
        <dbReference type="PROSITE" id="PS51352"/>
    </source>
</evidence>
<dbReference type="InterPro" id="IPR013766">
    <property type="entry name" value="Thioredoxin_domain"/>
</dbReference>
<dbReference type="Gene3D" id="3.40.50.300">
    <property type="entry name" value="P-loop containing nucleotide triphosphate hydrolases"/>
    <property type="match status" value="1"/>
</dbReference>
<feature type="coiled-coil region" evidence="1">
    <location>
        <begin position="407"/>
        <end position="434"/>
    </location>
</feature>
<evidence type="ECO:0000313" key="3">
    <source>
        <dbReference type="EMBL" id="XBV87924.1"/>
    </source>
</evidence>
<dbReference type="SUPFAM" id="SSF52540">
    <property type="entry name" value="P-loop containing nucleoside triphosphate hydrolases"/>
    <property type="match status" value="1"/>
</dbReference>